<sequence>MEDTVPFEQHSAKAERLLCQVHEHSVAVVRKVLFSEDFSTEASEDFSADSRRLPVLYAATGRSLVASQGREPARDLRHSDISKDILQARLSKLLAKEPFEGFEACATTSPRVSDSSLRKQKNTFSLSAEEGSIATGTHRDSTLAGVNKRMKRGQDRGWLLGQVVKRMHRNDP</sequence>
<proteinExistence type="predicted"/>
<evidence type="ECO:0000313" key="1">
    <source>
        <dbReference type="EMBL" id="KAF6003508.1"/>
    </source>
</evidence>
<organism evidence="1 2">
    <name type="scientific">Cyanidiococcus yangmingshanensis</name>
    <dbReference type="NCBI Taxonomy" id="2690220"/>
    <lineage>
        <taxon>Eukaryota</taxon>
        <taxon>Rhodophyta</taxon>
        <taxon>Bangiophyceae</taxon>
        <taxon>Cyanidiales</taxon>
        <taxon>Cyanidiaceae</taxon>
        <taxon>Cyanidiococcus</taxon>
    </lineage>
</organism>
<accession>A0A7J7IKF5</accession>
<keyword evidence="2" id="KW-1185">Reference proteome</keyword>
<protein>
    <submittedName>
        <fullName evidence="1">Uncharacterized protein</fullName>
    </submittedName>
</protein>
<reference evidence="1 2" key="1">
    <citation type="journal article" date="2020" name="J. Phycol.">
        <title>Comparative genome analysis reveals Cyanidiococcus gen. nov., a new extremophilic red algal genus sister to Cyanidioschyzon (Cyanidioschyzonaceae, Rhodophyta).</title>
        <authorList>
            <person name="Liu S.-L."/>
            <person name="Chiang Y.-R."/>
            <person name="Yoon H.S."/>
            <person name="Fu H.-Y."/>
        </authorList>
    </citation>
    <scope>NUCLEOTIDE SEQUENCE [LARGE SCALE GENOMIC DNA]</scope>
    <source>
        <strain evidence="1 2">THAL066</strain>
    </source>
</reference>
<name>A0A7J7IKF5_9RHOD</name>
<gene>
    <name evidence="1" type="ORF">F1559_001549</name>
</gene>
<comment type="caution">
    <text evidence="1">The sequence shown here is derived from an EMBL/GenBank/DDBJ whole genome shotgun (WGS) entry which is preliminary data.</text>
</comment>
<evidence type="ECO:0000313" key="2">
    <source>
        <dbReference type="Proteomes" id="UP000530660"/>
    </source>
</evidence>
<dbReference type="EMBL" id="VWRR01000006">
    <property type="protein sequence ID" value="KAF6003508.1"/>
    <property type="molecule type" value="Genomic_DNA"/>
</dbReference>
<dbReference type="Proteomes" id="UP000530660">
    <property type="component" value="Unassembled WGS sequence"/>
</dbReference>
<dbReference type="AlphaFoldDB" id="A0A7J7IKF5"/>